<reference evidence="2 3" key="1">
    <citation type="submission" date="2015-09" db="EMBL/GenBank/DDBJ databases">
        <authorList>
            <consortium name="Swine Surveillance"/>
        </authorList>
    </citation>
    <scope>NUCLEOTIDE SEQUENCE [LARGE SCALE GENOMIC DNA]</scope>
    <source>
        <strain evidence="2 3">CECT 7648</strain>
    </source>
</reference>
<accession>A0A0P1GIH4</accession>
<evidence type="ECO:0000259" key="1">
    <source>
        <dbReference type="Pfam" id="PF22187"/>
    </source>
</evidence>
<evidence type="ECO:0000313" key="2">
    <source>
        <dbReference type="EMBL" id="CUH81501.1"/>
    </source>
</evidence>
<feature type="domain" description="DUF6946" evidence="1">
    <location>
        <begin position="40"/>
        <end position="246"/>
    </location>
</feature>
<gene>
    <name evidence="2" type="ORF">TRN7648_03502</name>
</gene>
<dbReference type="Proteomes" id="UP000054935">
    <property type="component" value="Unassembled WGS sequence"/>
</dbReference>
<dbReference type="STRING" id="441103.TRN7648_03502"/>
<evidence type="ECO:0000313" key="3">
    <source>
        <dbReference type="Proteomes" id="UP000054935"/>
    </source>
</evidence>
<sequence length="253" mass="27615">MPGLQVGLQTALSRRPLNIGTVANFGSSGRCFGMAKIYIPTRTPLDWRALLGDPDKHWRAGYSAMAAAQSWEAAAGLPPEIAAMFAPDAELLLAIPEHKVPLPGRGAASQCDVFALVRESDRRIAVAVEAKVAEPFDRTIGDWMRNASDGKRARLSAICDLLGCSNPPEEMYYQLFHRTAAAIIEARRFGTEAAAMIVQSFSQEHRWYDNFAAFCDFLGASPNRNSPSTITAPCGMPLILGWATGDEVFLRER</sequence>
<dbReference type="EMBL" id="CYSE01000008">
    <property type="protein sequence ID" value="CUH81501.1"/>
    <property type="molecule type" value="Genomic_DNA"/>
</dbReference>
<proteinExistence type="predicted"/>
<protein>
    <recommendedName>
        <fullName evidence="1">DUF6946 domain-containing protein</fullName>
    </recommendedName>
</protein>
<dbReference type="Pfam" id="PF22187">
    <property type="entry name" value="DUF6946"/>
    <property type="match status" value="1"/>
</dbReference>
<dbReference type="InterPro" id="IPR054024">
    <property type="entry name" value="DUF6946"/>
</dbReference>
<keyword evidence="3" id="KW-1185">Reference proteome</keyword>
<name>A0A0P1GIH4_9RHOB</name>
<dbReference type="AlphaFoldDB" id="A0A0P1GIH4"/>
<organism evidence="2 3">
    <name type="scientific">Tropicibacter naphthalenivorans</name>
    <dbReference type="NCBI Taxonomy" id="441103"/>
    <lineage>
        <taxon>Bacteria</taxon>
        <taxon>Pseudomonadati</taxon>
        <taxon>Pseudomonadota</taxon>
        <taxon>Alphaproteobacteria</taxon>
        <taxon>Rhodobacterales</taxon>
        <taxon>Roseobacteraceae</taxon>
        <taxon>Tropicibacter</taxon>
    </lineage>
</organism>